<dbReference type="InterPro" id="IPR023170">
    <property type="entry name" value="HhH_base_excis_C"/>
</dbReference>
<dbReference type="SMART" id="SM00478">
    <property type="entry name" value="ENDO3c"/>
    <property type="match status" value="1"/>
</dbReference>
<keyword evidence="4" id="KW-0411">Iron-sulfur</keyword>
<dbReference type="Pfam" id="PF00730">
    <property type="entry name" value="HhH-GPD"/>
    <property type="match status" value="1"/>
</dbReference>
<dbReference type="EMBL" id="JAGVSJ010000019">
    <property type="protein sequence ID" value="MBX8632257.1"/>
    <property type="molecule type" value="Genomic_DNA"/>
</dbReference>
<dbReference type="Gene3D" id="1.10.340.30">
    <property type="entry name" value="Hypothetical protein, domain 2"/>
    <property type="match status" value="1"/>
</dbReference>
<dbReference type="GO" id="GO:0051539">
    <property type="term" value="F:4 iron, 4 sulfur cluster binding"/>
    <property type="evidence" value="ECO:0007669"/>
    <property type="project" value="UniProtKB-KW"/>
</dbReference>
<accession>A0A8J7YKB1</accession>
<keyword evidence="6" id="KW-0378">Hydrolase</keyword>
<dbReference type="CDD" id="cd00056">
    <property type="entry name" value="ENDO3c"/>
    <property type="match status" value="1"/>
</dbReference>
<dbReference type="PANTHER" id="PTHR10359">
    <property type="entry name" value="A/G-SPECIFIC ADENINE GLYCOSYLASE/ENDONUCLEASE III"/>
    <property type="match status" value="1"/>
</dbReference>
<dbReference type="InterPro" id="IPR011257">
    <property type="entry name" value="DNA_glycosylase"/>
</dbReference>
<dbReference type="GO" id="GO:0006284">
    <property type="term" value="P:base-excision repair"/>
    <property type="evidence" value="ECO:0007669"/>
    <property type="project" value="InterPro"/>
</dbReference>
<dbReference type="AlphaFoldDB" id="A0A8J7YKB1"/>
<dbReference type="GO" id="GO:0046872">
    <property type="term" value="F:metal ion binding"/>
    <property type="evidence" value="ECO:0007669"/>
    <property type="project" value="UniProtKB-KW"/>
</dbReference>
<keyword evidence="3" id="KW-0408">Iron</keyword>
<sequence length="237" mass="26640">MTASEEECSDPARDGKCSKLRHLIRYLREHYPSAGWWPAETPFEVAIGAVLTQNTSWKNVEKAIGNLKKAAELTPSGISVMNRSELETLLRPSGYFRQKAERVAAFSGFVRDTLNGDICNLNGWRLEDARNALLKIKGIGRETADSILLYACGMPSFVVDAYTFRLFSRTGITNGKERYDELKAFVEGCLEGRSEELRQVHALIVEHSKDICRKKPLCGKCFYVKHCDTGRSITGRQ</sequence>
<evidence type="ECO:0000256" key="3">
    <source>
        <dbReference type="ARBA" id="ARBA00023004"/>
    </source>
</evidence>
<gene>
    <name evidence="6" type="ORF">J9259_07070</name>
</gene>
<evidence type="ECO:0000256" key="2">
    <source>
        <dbReference type="ARBA" id="ARBA00022723"/>
    </source>
</evidence>
<dbReference type="PIRSF" id="PIRSF001435">
    <property type="entry name" value="Nth"/>
    <property type="match status" value="1"/>
</dbReference>
<evidence type="ECO:0000259" key="5">
    <source>
        <dbReference type="SMART" id="SM00478"/>
    </source>
</evidence>
<dbReference type="Gene3D" id="1.10.1670.10">
    <property type="entry name" value="Helix-hairpin-Helix base-excision DNA repair enzymes (C-terminal)"/>
    <property type="match status" value="1"/>
</dbReference>
<proteinExistence type="predicted"/>
<keyword evidence="1" id="KW-0004">4Fe-4S</keyword>
<keyword evidence="6" id="KW-0255">Endonuclease</keyword>
<dbReference type="PANTHER" id="PTHR10359:SF19">
    <property type="entry name" value="DNA REPAIR GLYCOSYLASE MJ1434-RELATED"/>
    <property type="match status" value="1"/>
</dbReference>
<reference evidence="6" key="1">
    <citation type="submission" date="2021-04" db="EMBL/GenBank/DDBJ databases">
        <title>Genomic insights into ecological role and evolution of a novel Thermoplasmata order Candidatus Sysuiplasmatales.</title>
        <authorList>
            <person name="Yuan Y."/>
        </authorList>
    </citation>
    <scope>NUCLEOTIDE SEQUENCE</scope>
    <source>
        <strain evidence="6">YP2-bin.285</strain>
    </source>
</reference>
<evidence type="ECO:0000256" key="4">
    <source>
        <dbReference type="ARBA" id="ARBA00023014"/>
    </source>
</evidence>
<evidence type="ECO:0000256" key="1">
    <source>
        <dbReference type="ARBA" id="ARBA00022485"/>
    </source>
</evidence>
<dbReference type="SUPFAM" id="SSF48150">
    <property type="entry name" value="DNA-glycosylase"/>
    <property type="match status" value="1"/>
</dbReference>
<keyword evidence="6" id="KW-0540">Nuclease</keyword>
<organism evidence="6 7">
    <name type="scientific">Candidatus Sysuiplasma superficiale</name>
    <dbReference type="NCBI Taxonomy" id="2823368"/>
    <lineage>
        <taxon>Archaea</taxon>
        <taxon>Methanobacteriati</taxon>
        <taxon>Thermoplasmatota</taxon>
        <taxon>Thermoplasmata</taxon>
        <taxon>Candidatus Sysuiplasmatales</taxon>
        <taxon>Candidatus Sysuiplasmataceae</taxon>
        <taxon>Candidatus Sysuiplasma</taxon>
    </lineage>
</organism>
<feature type="domain" description="HhH-GPD" evidence="5">
    <location>
        <begin position="51"/>
        <end position="210"/>
    </location>
</feature>
<name>A0A8J7YKB1_9ARCH</name>
<dbReference type="Proteomes" id="UP000716004">
    <property type="component" value="Unassembled WGS sequence"/>
</dbReference>
<evidence type="ECO:0000313" key="6">
    <source>
        <dbReference type="EMBL" id="MBX8632257.1"/>
    </source>
</evidence>
<comment type="caution">
    <text evidence="6">The sequence shown here is derived from an EMBL/GenBank/DDBJ whole genome shotgun (WGS) entry which is preliminary data.</text>
</comment>
<protein>
    <submittedName>
        <fullName evidence="6">Endonuclease III domain-containing protein</fullName>
    </submittedName>
</protein>
<keyword evidence="2" id="KW-0479">Metal-binding</keyword>
<dbReference type="InterPro" id="IPR003265">
    <property type="entry name" value="HhH-GPD_domain"/>
</dbReference>
<dbReference type="GO" id="GO:0004519">
    <property type="term" value="F:endonuclease activity"/>
    <property type="evidence" value="ECO:0007669"/>
    <property type="project" value="UniProtKB-KW"/>
</dbReference>
<evidence type="ECO:0000313" key="7">
    <source>
        <dbReference type="Proteomes" id="UP000716004"/>
    </source>
</evidence>